<feature type="domain" description="Surface lipoprotein assembly modifier C-terminal" evidence="2">
    <location>
        <begin position="159"/>
        <end position="325"/>
    </location>
</feature>
<feature type="chain" id="PRO_5046241313" evidence="1">
    <location>
        <begin position="27"/>
        <end position="450"/>
    </location>
</feature>
<feature type="signal peptide" evidence="1">
    <location>
        <begin position="1"/>
        <end position="26"/>
    </location>
</feature>
<comment type="caution">
    <text evidence="3">The sequence shown here is derived from an EMBL/GenBank/DDBJ whole genome shotgun (WGS) entry which is preliminary data.</text>
</comment>
<evidence type="ECO:0000259" key="2">
    <source>
        <dbReference type="Pfam" id="PF04575"/>
    </source>
</evidence>
<organism evidence="3 4">
    <name type="scientific">Bacterioplanoides pacificum</name>
    <dbReference type="NCBI Taxonomy" id="1171596"/>
    <lineage>
        <taxon>Bacteria</taxon>
        <taxon>Pseudomonadati</taxon>
        <taxon>Pseudomonadota</taxon>
        <taxon>Gammaproteobacteria</taxon>
        <taxon>Oceanospirillales</taxon>
        <taxon>Oceanospirillaceae</taxon>
        <taxon>Bacterioplanoides</taxon>
    </lineage>
</organism>
<keyword evidence="4" id="KW-1185">Reference proteome</keyword>
<evidence type="ECO:0000313" key="4">
    <source>
        <dbReference type="Proteomes" id="UP001595722"/>
    </source>
</evidence>
<dbReference type="Pfam" id="PF04575">
    <property type="entry name" value="SlipAM"/>
    <property type="match status" value="1"/>
</dbReference>
<dbReference type="Proteomes" id="UP001595722">
    <property type="component" value="Unassembled WGS sequence"/>
</dbReference>
<dbReference type="Gene3D" id="1.25.40.10">
    <property type="entry name" value="Tetratricopeptide repeat domain"/>
    <property type="match status" value="1"/>
</dbReference>
<protein>
    <submittedName>
        <fullName evidence="3">Surface lipoprotein assembly modifier</fullName>
    </submittedName>
</protein>
<evidence type="ECO:0000256" key="1">
    <source>
        <dbReference type="SAM" id="SignalP"/>
    </source>
</evidence>
<proteinExistence type="predicted"/>
<dbReference type="SUPFAM" id="SSF48452">
    <property type="entry name" value="TPR-like"/>
    <property type="match status" value="1"/>
</dbReference>
<dbReference type="InterPro" id="IPR007655">
    <property type="entry name" value="Slam_C"/>
</dbReference>
<dbReference type="RefSeq" id="WP_376866319.1">
    <property type="nucleotide sequence ID" value="NZ_JBHRYB010000007.1"/>
</dbReference>
<evidence type="ECO:0000313" key="3">
    <source>
        <dbReference type="EMBL" id="MFC3680376.1"/>
    </source>
</evidence>
<gene>
    <name evidence="3" type="ORF">ACFOMG_09735</name>
</gene>
<dbReference type="SUPFAM" id="SSF56935">
    <property type="entry name" value="Porins"/>
    <property type="match status" value="1"/>
</dbReference>
<reference evidence="4" key="1">
    <citation type="journal article" date="2019" name="Int. J. Syst. Evol. Microbiol.">
        <title>The Global Catalogue of Microorganisms (GCM) 10K type strain sequencing project: providing services to taxonomists for standard genome sequencing and annotation.</title>
        <authorList>
            <consortium name="The Broad Institute Genomics Platform"/>
            <consortium name="The Broad Institute Genome Sequencing Center for Infectious Disease"/>
            <person name="Wu L."/>
            <person name="Ma J."/>
        </authorList>
    </citation>
    <scope>NUCLEOTIDE SEQUENCE [LARGE SCALE GENOMIC DNA]</scope>
    <source>
        <strain evidence="4">KCTC 42424</strain>
    </source>
</reference>
<keyword evidence="3" id="KW-0449">Lipoprotein</keyword>
<dbReference type="EMBL" id="JBHRYB010000007">
    <property type="protein sequence ID" value="MFC3680376.1"/>
    <property type="molecule type" value="Genomic_DNA"/>
</dbReference>
<sequence length="450" mass="50860">MAKGPGICFVCLLSLTTLISSPVLQAQTNDNPAVLPLMPQLQQLIEQQRYQQALQLAQQHLDQAEGDPDFDFYYGLSAAQSGLFHEALFVFERLSNHYPDVVRYRLELARCYYFLSQLDNAEREFRLVLSSQPPASVRTTIDAFLDRIAEQRLTYRSHWNTSLSYGAGYDSNINSSTDLNEIDILLAGAERKVRLNKDQTASGSGFYKLNASTLYRRPVSKRSGFDLHLSGQRKANARNDDYDLNAIYADGGMQLIRGRHQWRLGAAYQHYWLDDKTLQLTPALNLSWKYLTRADLQFSSKLEIREQDNKLNDDLDATQAEINSGFEYASAVFAGQAGIMLASDSAPNSPLAKNSLGINLSGQYLLSQHASAYALGQWRQMMFQHSDHDNVLVNGKKRRETLLQAVLGASRQLTNELSLYGQLTYMTNQSNIDIYQYDRNLIECGLTLVF</sequence>
<dbReference type="InterPro" id="IPR011990">
    <property type="entry name" value="TPR-like_helical_dom_sf"/>
</dbReference>
<keyword evidence="1" id="KW-0732">Signal</keyword>
<accession>A0ABV7VUF3</accession>
<name>A0ABV7VUF3_9GAMM</name>